<protein>
    <submittedName>
        <fullName evidence="1">Uncharacterized protein</fullName>
    </submittedName>
</protein>
<evidence type="ECO:0000313" key="4">
    <source>
        <dbReference type="Proteomes" id="UP000220813"/>
    </source>
</evidence>
<dbReference type="EMBL" id="KX349246">
    <property type="protein sequence ID" value="AOO01874.1"/>
    <property type="molecule type" value="Genomic_DNA"/>
</dbReference>
<proteinExistence type="predicted"/>
<evidence type="ECO:0000313" key="1">
    <source>
        <dbReference type="EMBL" id="AOO01874.1"/>
    </source>
</evidence>
<dbReference type="Proteomes" id="UP000220813">
    <property type="component" value="Segment"/>
</dbReference>
<accession>A0A1D7RKE2</accession>
<reference evidence="3 4" key="1">
    <citation type="journal article" date="2016" name="Environ. Microbiol.">
        <title>Genomic diversification of marine cyanophages into stable ecotypes.</title>
        <authorList>
            <person name="Marston M.F."/>
            <person name="Martiny J.B."/>
        </authorList>
    </citation>
    <scope>NUCLEOTIDE SEQUENCE [LARGE SCALE GENOMIC DNA]</scope>
    <source>
        <strain evidence="1">Np_15_0709</strain>
        <strain evidence="2">RW_02_0709</strain>
    </source>
</reference>
<name>A0A1D7RKE2_9CAUD</name>
<gene>
    <name evidence="1" type="ORF">Np150709_077</name>
    <name evidence="2" type="ORF">RW020709_077</name>
</gene>
<dbReference type="Proteomes" id="UP000219740">
    <property type="component" value="Genome"/>
</dbReference>
<organism evidence="1 4">
    <name type="scientific">Synechococcus phage S-RIM2</name>
    <dbReference type="NCBI Taxonomy" id="687800"/>
    <lineage>
        <taxon>Viruses</taxon>
        <taxon>Duplodnaviria</taxon>
        <taxon>Heunggongvirae</taxon>
        <taxon>Uroviricota</taxon>
        <taxon>Caudoviricetes</taxon>
        <taxon>Pantevenvirales</taxon>
        <taxon>Kyanoviridae</taxon>
        <taxon>Nerrivikvirus</taxon>
        <taxon>Nerrivikvirus srim2</taxon>
    </lineage>
</organism>
<sequence>MRLFLASLVIIIGTTIGVNAINSISQMQDAKLQRFCKQIPIGSSYDEMCNSYK</sequence>
<dbReference type="EMBL" id="KX349257">
    <property type="protein sequence ID" value="AOO04227.1"/>
    <property type="molecule type" value="Genomic_DNA"/>
</dbReference>
<evidence type="ECO:0000313" key="2">
    <source>
        <dbReference type="EMBL" id="AOO04227.1"/>
    </source>
</evidence>
<evidence type="ECO:0000313" key="3">
    <source>
        <dbReference type="Proteomes" id="UP000219740"/>
    </source>
</evidence>